<keyword evidence="1" id="KW-0805">Transcription regulation</keyword>
<evidence type="ECO:0000256" key="2">
    <source>
        <dbReference type="ARBA" id="ARBA00023125"/>
    </source>
</evidence>
<keyword evidence="7" id="KW-1185">Reference proteome</keyword>
<reference evidence="6 7" key="1">
    <citation type="submission" date="2022-05" db="EMBL/GenBank/DDBJ databases">
        <authorList>
            <person name="Zhou X."/>
            <person name="Li K."/>
            <person name="Man Y."/>
        </authorList>
    </citation>
    <scope>NUCLEOTIDE SEQUENCE [LARGE SCALE GENOMIC DNA]</scope>
    <source>
        <strain evidence="6 7">MS405</strain>
    </source>
</reference>
<dbReference type="PRINTS" id="PR00455">
    <property type="entry name" value="HTHTETR"/>
</dbReference>
<keyword evidence="3" id="KW-0804">Transcription</keyword>
<name>A0ABY4Q1T4_9ACTN</name>
<accession>A0ABY4Q1T4</accession>
<dbReference type="Pfam" id="PF00440">
    <property type="entry name" value="TetR_N"/>
    <property type="match status" value="1"/>
</dbReference>
<dbReference type="InterPro" id="IPR001647">
    <property type="entry name" value="HTH_TetR"/>
</dbReference>
<dbReference type="RefSeq" id="WP_249590398.1">
    <property type="nucleotide sequence ID" value="NZ_BAAAQL010000023.1"/>
</dbReference>
<dbReference type="PANTHER" id="PTHR47506:SF1">
    <property type="entry name" value="HTH-TYPE TRANSCRIPTIONAL REGULATOR YJDC"/>
    <property type="match status" value="1"/>
</dbReference>
<evidence type="ECO:0000256" key="1">
    <source>
        <dbReference type="ARBA" id="ARBA00023015"/>
    </source>
</evidence>
<evidence type="ECO:0000313" key="7">
    <source>
        <dbReference type="Proteomes" id="UP000829992"/>
    </source>
</evidence>
<feature type="DNA-binding region" description="H-T-H motif" evidence="4">
    <location>
        <begin position="37"/>
        <end position="56"/>
    </location>
</feature>
<evidence type="ECO:0000256" key="4">
    <source>
        <dbReference type="PROSITE-ProRule" id="PRU00335"/>
    </source>
</evidence>
<evidence type="ECO:0000259" key="5">
    <source>
        <dbReference type="PROSITE" id="PS50977"/>
    </source>
</evidence>
<dbReference type="SUPFAM" id="SSF46689">
    <property type="entry name" value="Homeodomain-like"/>
    <property type="match status" value="1"/>
</dbReference>
<feature type="domain" description="HTH tetR-type" evidence="5">
    <location>
        <begin position="14"/>
        <end position="74"/>
    </location>
</feature>
<sequence>MVQRQQKKPAAKPRLTAQDWADAALTAIGEGGLAAVAVEPLAVRLGTTKGSFYWHFANRDALIEAALNRWAQIDTEETIQAVEAEPDPRKRVRLLFAEAIASATSDPLEVALLATASHPQVAEVMRRVTERRVAYVAELFAGLGFPEAEARRRGLLAYTVYLGHAQLGHAVPSALPAADEFGAYLDEALDVLMMR</sequence>
<organism evidence="6 7">
    <name type="scientific">Streptomyces durmitorensis</name>
    <dbReference type="NCBI Taxonomy" id="319947"/>
    <lineage>
        <taxon>Bacteria</taxon>
        <taxon>Bacillati</taxon>
        <taxon>Actinomycetota</taxon>
        <taxon>Actinomycetes</taxon>
        <taxon>Kitasatosporales</taxon>
        <taxon>Streptomycetaceae</taxon>
        <taxon>Streptomyces</taxon>
    </lineage>
</organism>
<dbReference type="Proteomes" id="UP000829992">
    <property type="component" value="Chromosome"/>
</dbReference>
<dbReference type="Gene3D" id="1.10.357.10">
    <property type="entry name" value="Tetracycline Repressor, domain 2"/>
    <property type="match status" value="1"/>
</dbReference>
<dbReference type="PANTHER" id="PTHR47506">
    <property type="entry name" value="TRANSCRIPTIONAL REGULATORY PROTEIN"/>
    <property type="match status" value="1"/>
</dbReference>
<proteinExistence type="predicted"/>
<dbReference type="EMBL" id="CP097289">
    <property type="protein sequence ID" value="UQT59038.1"/>
    <property type="molecule type" value="Genomic_DNA"/>
</dbReference>
<dbReference type="InterPro" id="IPR009057">
    <property type="entry name" value="Homeodomain-like_sf"/>
</dbReference>
<gene>
    <name evidence="6" type="ORF">M4V62_30500</name>
</gene>
<dbReference type="PROSITE" id="PS50977">
    <property type="entry name" value="HTH_TETR_2"/>
    <property type="match status" value="1"/>
</dbReference>
<evidence type="ECO:0000313" key="6">
    <source>
        <dbReference type="EMBL" id="UQT59038.1"/>
    </source>
</evidence>
<protein>
    <submittedName>
        <fullName evidence="6">TetR/AcrR family transcriptional regulator</fullName>
    </submittedName>
</protein>
<keyword evidence="2 4" id="KW-0238">DNA-binding</keyword>
<evidence type="ECO:0000256" key="3">
    <source>
        <dbReference type="ARBA" id="ARBA00023163"/>
    </source>
</evidence>